<accession>A0A4Y2CDM9</accession>
<organism evidence="1 2">
    <name type="scientific">Araneus ventricosus</name>
    <name type="common">Orbweaver spider</name>
    <name type="synonym">Epeira ventricosa</name>
    <dbReference type="NCBI Taxonomy" id="182803"/>
    <lineage>
        <taxon>Eukaryota</taxon>
        <taxon>Metazoa</taxon>
        <taxon>Ecdysozoa</taxon>
        <taxon>Arthropoda</taxon>
        <taxon>Chelicerata</taxon>
        <taxon>Arachnida</taxon>
        <taxon>Araneae</taxon>
        <taxon>Araneomorphae</taxon>
        <taxon>Entelegynae</taxon>
        <taxon>Araneoidea</taxon>
        <taxon>Araneidae</taxon>
        <taxon>Araneus</taxon>
    </lineage>
</organism>
<comment type="caution">
    <text evidence="1">The sequence shown here is derived from an EMBL/GenBank/DDBJ whole genome shotgun (WGS) entry which is preliminary data.</text>
</comment>
<dbReference type="AlphaFoldDB" id="A0A4Y2CDM9"/>
<proteinExistence type="predicted"/>
<sequence>MSQRLVIKVPVTVKKQKPAIPLSTEFLKYFERKRIISTDDEHGNESELFKLPCRDELQIQSSVVEKTLATQNSSKMSFSQSGDFDKDGVNLLVEDVETTTNEPATLKVEYSYGCVKLREL</sequence>
<evidence type="ECO:0000313" key="1">
    <source>
        <dbReference type="EMBL" id="GBM02522.1"/>
    </source>
</evidence>
<gene>
    <name evidence="1" type="ORF">AVEN_178462_1</name>
</gene>
<name>A0A4Y2CDM9_ARAVE</name>
<dbReference type="Proteomes" id="UP000499080">
    <property type="component" value="Unassembled WGS sequence"/>
</dbReference>
<reference evidence="1 2" key="1">
    <citation type="journal article" date="2019" name="Sci. Rep.">
        <title>Orb-weaving spider Araneus ventricosus genome elucidates the spidroin gene catalogue.</title>
        <authorList>
            <person name="Kono N."/>
            <person name="Nakamura H."/>
            <person name="Ohtoshi R."/>
            <person name="Moran D.A.P."/>
            <person name="Shinohara A."/>
            <person name="Yoshida Y."/>
            <person name="Fujiwara M."/>
            <person name="Mori M."/>
            <person name="Tomita M."/>
            <person name="Arakawa K."/>
        </authorList>
    </citation>
    <scope>NUCLEOTIDE SEQUENCE [LARGE SCALE GENOMIC DNA]</scope>
</reference>
<evidence type="ECO:0000313" key="2">
    <source>
        <dbReference type="Proteomes" id="UP000499080"/>
    </source>
</evidence>
<dbReference type="EMBL" id="BGPR01000181">
    <property type="protein sequence ID" value="GBM02522.1"/>
    <property type="molecule type" value="Genomic_DNA"/>
</dbReference>
<keyword evidence="2" id="KW-1185">Reference proteome</keyword>
<protein>
    <submittedName>
        <fullName evidence="1">Uncharacterized protein</fullName>
    </submittedName>
</protein>